<dbReference type="PANTHER" id="PTHR37812:SF1">
    <property type="entry name" value="MU-LIKE PROPHAGE FLUMU PROTEIN C"/>
    <property type="match status" value="1"/>
</dbReference>
<dbReference type="InterPro" id="IPR052411">
    <property type="entry name" value="c-mor_Regulatory_Protein"/>
</dbReference>
<dbReference type="SUPFAM" id="SSF46689">
    <property type="entry name" value="Homeodomain-like"/>
    <property type="match status" value="1"/>
</dbReference>
<dbReference type="InterPro" id="IPR009057">
    <property type="entry name" value="Homeodomain-like_sf"/>
</dbReference>
<dbReference type="PANTHER" id="PTHR37812">
    <property type="entry name" value="MU-LIKE PROPHAGE FLUMU PROTEIN C"/>
    <property type="match status" value="1"/>
</dbReference>
<protein>
    <recommendedName>
        <fullName evidence="3">Mor transcription activator domain-containing protein</fullName>
    </recommendedName>
</protein>
<organism evidence="1 2">
    <name type="scientific">Sporosarcina gallistercoris</name>
    <dbReference type="NCBI Taxonomy" id="2762245"/>
    <lineage>
        <taxon>Bacteria</taxon>
        <taxon>Bacillati</taxon>
        <taxon>Bacillota</taxon>
        <taxon>Bacilli</taxon>
        <taxon>Bacillales</taxon>
        <taxon>Caryophanaceae</taxon>
        <taxon>Sporosarcina</taxon>
    </lineage>
</organism>
<evidence type="ECO:0008006" key="3">
    <source>
        <dbReference type="Google" id="ProtNLM"/>
    </source>
</evidence>
<reference evidence="1 2" key="1">
    <citation type="submission" date="2020-08" db="EMBL/GenBank/DDBJ databases">
        <title>A Genomic Blueprint of the Chicken Gut Microbiome.</title>
        <authorList>
            <person name="Gilroy R."/>
            <person name="Ravi A."/>
            <person name="Getino M."/>
            <person name="Pursley I."/>
            <person name="Horton D.L."/>
            <person name="Alikhan N.-F."/>
            <person name="Baker D."/>
            <person name="Gharbi K."/>
            <person name="Hall N."/>
            <person name="Watson M."/>
            <person name="Adriaenssens E.M."/>
            <person name="Foster-Nyarko E."/>
            <person name="Jarju S."/>
            <person name="Secka A."/>
            <person name="Antonio M."/>
            <person name="Oren A."/>
            <person name="Chaudhuri R."/>
            <person name="La Ragione R.M."/>
            <person name="Hildebrand F."/>
            <person name="Pallen M.J."/>
        </authorList>
    </citation>
    <scope>NUCLEOTIDE SEQUENCE [LARGE SCALE GENOMIC DNA]</scope>
    <source>
        <strain evidence="1 2">Sa3CUA8</strain>
    </source>
</reference>
<dbReference type="Proteomes" id="UP000659496">
    <property type="component" value="Unassembled WGS sequence"/>
</dbReference>
<proteinExistence type="predicted"/>
<dbReference type="NCBIfam" id="NF040785">
    <property type="entry name" value="CD3324_fam"/>
    <property type="match status" value="1"/>
</dbReference>
<sequence>MPYINAQKVLPEQLIIEIQKYVQGETLYIPKHENEYQKWGASSGSRKRLDLRNATIREAFTKGACIEDLAQEYYLSVETIKKIVYSHHKNMC</sequence>
<keyword evidence="2" id="KW-1185">Reference proteome</keyword>
<name>A0ABR8PJE7_9BACL</name>
<dbReference type="RefSeq" id="WP_191689443.1">
    <property type="nucleotide sequence ID" value="NZ_JACSQY010000005.1"/>
</dbReference>
<evidence type="ECO:0000313" key="2">
    <source>
        <dbReference type="Proteomes" id="UP000659496"/>
    </source>
</evidence>
<evidence type="ECO:0000313" key="1">
    <source>
        <dbReference type="EMBL" id="MBD7908292.1"/>
    </source>
</evidence>
<dbReference type="InterPro" id="IPR049739">
    <property type="entry name" value="YraL-like"/>
</dbReference>
<comment type="caution">
    <text evidence="1">The sequence shown here is derived from an EMBL/GenBank/DDBJ whole genome shotgun (WGS) entry which is preliminary data.</text>
</comment>
<accession>A0ABR8PJE7</accession>
<dbReference type="EMBL" id="JACSQY010000005">
    <property type="protein sequence ID" value="MBD7908292.1"/>
    <property type="molecule type" value="Genomic_DNA"/>
</dbReference>
<gene>
    <name evidence="1" type="ORF">H9659_08115</name>
</gene>
<dbReference type="Gene3D" id="1.10.10.60">
    <property type="entry name" value="Homeodomain-like"/>
    <property type="match status" value="1"/>
</dbReference>